<dbReference type="PANTHER" id="PTHR32322:SF9">
    <property type="entry name" value="AMINO-ACID METABOLITE EFFLUX PUMP-RELATED"/>
    <property type="match status" value="1"/>
</dbReference>
<dbReference type="EMBL" id="LGVV01000001">
    <property type="protein sequence ID" value="KNX43361.1"/>
    <property type="molecule type" value="Genomic_DNA"/>
</dbReference>
<feature type="transmembrane region" description="Helical" evidence="5">
    <location>
        <begin position="129"/>
        <end position="147"/>
    </location>
</feature>
<name>A0A0L6D072_9RHOB</name>
<comment type="caution">
    <text evidence="7">The sequence shown here is derived from an EMBL/GenBank/DDBJ whole genome shotgun (WGS) entry which is preliminary data.</text>
</comment>
<feature type="transmembrane region" description="Helical" evidence="5">
    <location>
        <begin position="191"/>
        <end position="214"/>
    </location>
</feature>
<evidence type="ECO:0000256" key="4">
    <source>
        <dbReference type="ARBA" id="ARBA00023136"/>
    </source>
</evidence>
<dbReference type="OrthoDB" id="8688375at2"/>
<proteinExistence type="predicted"/>
<keyword evidence="3 5" id="KW-1133">Transmembrane helix</keyword>
<evidence type="ECO:0000313" key="7">
    <source>
        <dbReference type="EMBL" id="KNX43361.1"/>
    </source>
</evidence>
<dbReference type="InterPro" id="IPR000620">
    <property type="entry name" value="EamA_dom"/>
</dbReference>
<feature type="transmembrane region" description="Helical" evidence="5">
    <location>
        <begin position="276"/>
        <end position="294"/>
    </location>
</feature>
<dbReference type="Proteomes" id="UP000037046">
    <property type="component" value="Unassembled WGS sequence"/>
</dbReference>
<dbReference type="Pfam" id="PF00892">
    <property type="entry name" value="EamA"/>
    <property type="match status" value="2"/>
</dbReference>
<feature type="transmembrane region" description="Helical" evidence="5">
    <location>
        <begin position="101"/>
        <end position="122"/>
    </location>
</feature>
<reference evidence="8" key="1">
    <citation type="submission" date="2015-07" db="EMBL/GenBank/DDBJ databases">
        <title>Draft Genome Sequence of Roseovarius tolerans EL-164, a producer of N-Acylated Alanine Methyl Esters (NAMEs).</title>
        <authorList>
            <person name="Voget S."/>
            <person name="Bruns H."/>
            <person name="Wagner-Doebler I."/>
            <person name="Schulz S."/>
            <person name="Daniel R."/>
        </authorList>
    </citation>
    <scope>NUCLEOTIDE SEQUENCE [LARGE SCALE GENOMIC DNA]</scope>
    <source>
        <strain evidence="8">EL-164</strain>
    </source>
</reference>
<dbReference type="PATRIC" id="fig|74031.6.peg.153"/>
<evidence type="ECO:0000256" key="3">
    <source>
        <dbReference type="ARBA" id="ARBA00022989"/>
    </source>
</evidence>
<feature type="domain" description="EamA" evidence="6">
    <location>
        <begin position="162"/>
        <end position="294"/>
    </location>
</feature>
<dbReference type="InterPro" id="IPR037185">
    <property type="entry name" value="EmrE-like"/>
</dbReference>
<evidence type="ECO:0000256" key="5">
    <source>
        <dbReference type="SAM" id="Phobius"/>
    </source>
</evidence>
<evidence type="ECO:0000256" key="2">
    <source>
        <dbReference type="ARBA" id="ARBA00022692"/>
    </source>
</evidence>
<feature type="transmembrane region" description="Helical" evidence="5">
    <location>
        <begin position="77"/>
        <end position="95"/>
    </location>
</feature>
<dbReference type="RefSeq" id="WP_050661110.1">
    <property type="nucleotide sequence ID" value="NZ_CP118494.1"/>
</dbReference>
<keyword evidence="2 5" id="KW-0812">Transmembrane</keyword>
<dbReference type="InterPro" id="IPR050638">
    <property type="entry name" value="AA-Vitamin_Transporters"/>
</dbReference>
<feature type="transmembrane region" description="Helical" evidence="5">
    <location>
        <begin position="220"/>
        <end position="244"/>
    </location>
</feature>
<evidence type="ECO:0000313" key="8">
    <source>
        <dbReference type="Proteomes" id="UP000037046"/>
    </source>
</evidence>
<keyword evidence="8" id="KW-1185">Reference proteome</keyword>
<dbReference type="SUPFAM" id="SSF103481">
    <property type="entry name" value="Multidrug resistance efflux transporter EmrE"/>
    <property type="match status" value="2"/>
</dbReference>
<feature type="domain" description="EamA" evidence="6">
    <location>
        <begin position="11"/>
        <end position="146"/>
    </location>
</feature>
<keyword evidence="4 5" id="KW-0472">Membrane</keyword>
<dbReference type="AlphaFoldDB" id="A0A0L6D072"/>
<evidence type="ECO:0000256" key="1">
    <source>
        <dbReference type="ARBA" id="ARBA00004141"/>
    </source>
</evidence>
<sequence length="309" mass="32563">MRDRALLTGVLVLLGLGWGLCIPLSKIAVSGGYQPLGLIFWQVLIVALFLGTINFLRRRGLPLSRATGGGPVIWRTYLVIACLGALLPDVAYYRAAQHLPAGVLAILISSVPMFAFPIALMLGNDRFQALRIAGLLAGMAGIFLLIGPEASLPDAAMAAFIPLALIAPLCYASEVNYVARWGTAGLDPIQALTGASIVAALIALPLAVLSGQWIDPRPPWGLADAALLANAVVHALVYAGYVWLTGRAGSVFAAQASYLVTLFGMLWSMGLLSERYSGYVWAALGLMILGLALVQPRPRLPPAQTPSAP</sequence>
<protein>
    <submittedName>
        <fullName evidence="7">EamA-like transporter family protein</fullName>
    </submittedName>
</protein>
<accession>A0A0L6D072</accession>
<evidence type="ECO:0000259" key="6">
    <source>
        <dbReference type="Pfam" id="PF00892"/>
    </source>
</evidence>
<gene>
    <name evidence="7" type="ORF">ROTO_01500</name>
</gene>
<dbReference type="PANTHER" id="PTHR32322">
    <property type="entry name" value="INNER MEMBRANE TRANSPORTER"/>
    <property type="match status" value="1"/>
</dbReference>
<feature type="transmembrane region" description="Helical" evidence="5">
    <location>
        <begin position="159"/>
        <end position="179"/>
    </location>
</feature>
<dbReference type="GO" id="GO:0016020">
    <property type="term" value="C:membrane"/>
    <property type="evidence" value="ECO:0007669"/>
    <property type="project" value="UniProtKB-SubCell"/>
</dbReference>
<feature type="transmembrane region" description="Helical" evidence="5">
    <location>
        <begin position="37"/>
        <end position="56"/>
    </location>
</feature>
<organism evidence="7 8">
    <name type="scientific">Roseovarius tolerans</name>
    <dbReference type="NCBI Taxonomy" id="74031"/>
    <lineage>
        <taxon>Bacteria</taxon>
        <taxon>Pseudomonadati</taxon>
        <taxon>Pseudomonadota</taxon>
        <taxon>Alphaproteobacteria</taxon>
        <taxon>Rhodobacterales</taxon>
        <taxon>Roseobacteraceae</taxon>
        <taxon>Roseovarius</taxon>
    </lineage>
</organism>
<feature type="transmembrane region" description="Helical" evidence="5">
    <location>
        <begin position="251"/>
        <end position="270"/>
    </location>
</feature>
<comment type="subcellular location">
    <subcellularLocation>
        <location evidence="1">Membrane</location>
        <topology evidence="1">Multi-pass membrane protein</topology>
    </subcellularLocation>
</comment>